<evidence type="ECO:0000313" key="2">
    <source>
        <dbReference type="Proteomes" id="UP000321558"/>
    </source>
</evidence>
<keyword evidence="2" id="KW-1185">Reference proteome</keyword>
<reference evidence="1 2" key="1">
    <citation type="submission" date="2019-07" db="EMBL/GenBank/DDBJ databases">
        <title>Whole genome shotgun sequence of Oceanobacillus sojae NBRC 105379.</title>
        <authorList>
            <person name="Hosoyama A."/>
            <person name="Uohara A."/>
            <person name="Ohji S."/>
            <person name="Ichikawa N."/>
        </authorList>
    </citation>
    <scope>NUCLEOTIDE SEQUENCE [LARGE SCALE GENOMIC DNA]</scope>
    <source>
        <strain evidence="1 2">NBRC 105379</strain>
    </source>
</reference>
<dbReference type="RefSeq" id="WP_156985956.1">
    <property type="nucleotide sequence ID" value="NZ_BJYM01000011.1"/>
</dbReference>
<dbReference type="Proteomes" id="UP000321558">
    <property type="component" value="Unassembled WGS sequence"/>
</dbReference>
<accession>A0A511ZKK1</accession>
<sequence>MYVISLLGMSKVIQAPMYKIGEWLDSFKGYIPTKIVDQITYFEIEAVEVLTFIKEKIEEEYDLMEIRQLLKNKSFI</sequence>
<organism evidence="1 2">
    <name type="scientific">Oceanobacillus sojae</name>
    <dbReference type="NCBI Taxonomy" id="582851"/>
    <lineage>
        <taxon>Bacteria</taxon>
        <taxon>Bacillati</taxon>
        <taxon>Bacillota</taxon>
        <taxon>Bacilli</taxon>
        <taxon>Bacillales</taxon>
        <taxon>Bacillaceae</taxon>
        <taxon>Oceanobacillus</taxon>
    </lineage>
</organism>
<evidence type="ECO:0000313" key="1">
    <source>
        <dbReference type="EMBL" id="GEN87983.1"/>
    </source>
</evidence>
<protein>
    <submittedName>
        <fullName evidence="1">Uncharacterized protein</fullName>
    </submittedName>
</protein>
<gene>
    <name evidence="1" type="ORF">OSO01_27220</name>
</gene>
<dbReference type="AlphaFoldDB" id="A0A511ZKK1"/>
<dbReference type="EMBL" id="BJYM01000011">
    <property type="protein sequence ID" value="GEN87983.1"/>
    <property type="molecule type" value="Genomic_DNA"/>
</dbReference>
<proteinExistence type="predicted"/>
<comment type="caution">
    <text evidence="1">The sequence shown here is derived from an EMBL/GenBank/DDBJ whole genome shotgun (WGS) entry which is preliminary data.</text>
</comment>
<name>A0A511ZKK1_9BACI</name>